<accession>A0A4Y2T7X4</accession>
<organism evidence="1 2">
    <name type="scientific">Araneus ventricosus</name>
    <name type="common">Orbweaver spider</name>
    <name type="synonym">Epeira ventricosa</name>
    <dbReference type="NCBI Taxonomy" id="182803"/>
    <lineage>
        <taxon>Eukaryota</taxon>
        <taxon>Metazoa</taxon>
        <taxon>Ecdysozoa</taxon>
        <taxon>Arthropoda</taxon>
        <taxon>Chelicerata</taxon>
        <taxon>Arachnida</taxon>
        <taxon>Araneae</taxon>
        <taxon>Araneomorphae</taxon>
        <taxon>Entelegynae</taxon>
        <taxon>Araneoidea</taxon>
        <taxon>Araneidae</taxon>
        <taxon>Araneus</taxon>
    </lineage>
</organism>
<proteinExistence type="predicted"/>
<evidence type="ECO:0000313" key="2">
    <source>
        <dbReference type="Proteomes" id="UP000499080"/>
    </source>
</evidence>
<protein>
    <submittedName>
        <fullName evidence="1">Uncharacterized protein</fullName>
    </submittedName>
</protein>
<name>A0A4Y2T7X4_ARAVE</name>
<keyword evidence="2" id="KW-1185">Reference proteome</keyword>
<dbReference type="EMBL" id="BGPR01025911">
    <property type="protein sequence ID" value="GBN95195.1"/>
    <property type="molecule type" value="Genomic_DNA"/>
</dbReference>
<sequence length="83" mass="9640">MAFVPTTSRSSTFENATADVDDDILHYIFRCPLLDSQRSLIRPGQFVLQILQDKHRTKEVKSLLSFLFLHQQDIFEQDPDDIS</sequence>
<dbReference type="AlphaFoldDB" id="A0A4Y2T7X4"/>
<reference evidence="1 2" key="1">
    <citation type="journal article" date="2019" name="Sci. Rep.">
        <title>Orb-weaving spider Araneus ventricosus genome elucidates the spidroin gene catalogue.</title>
        <authorList>
            <person name="Kono N."/>
            <person name="Nakamura H."/>
            <person name="Ohtoshi R."/>
            <person name="Moran D.A.P."/>
            <person name="Shinohara A."/>
            <person name="Yoshida Y."/>
            <person name="Fujiwara M."/>
            <person name="Mori M."/>
            <person name="Tomita M."/>
            <person name="Arakawa K."/>
        </authorList>
    </citation>
    <scope>NUCLEOTIDE SEQUENCE [LARGE SCALE GENOMIC DNA]</scope>
</reference>
<dbReference type="Proteomes" id="UP000499080">
    <property type="component" value="Unassembled WGS sequence"/>
</dbReference>
<evidence type="ECO:0000313" key="1">
    <source>
        <dbReference type="EMBL" id="GBN95195.1"/>
    </source>
</evidence>
<gene>
    <name evidence="1" type="ORF">AVEN_146808_1</name>
</gene>
<comment type="caution">
    <text evidence="1">The sequence shown here is derived from an EMBL/GenBank/DDBJ whole genome shotgun (WGS) entry which is preliminary data.</text>
</comment>